<dbReference type="SUPFAM" id="SSF53335">
    <property type="entry name" value="S-adenosyl-L-methionine-dependent methyltransferases"/>
    <property type="match status" value="1"/>
</dbReference>
<protein>
    <submittedName>
        <fullName evidence="1">S-adenosylmethionine-dependent methyltransferase</fullName>
        <ecNumber evidence="1">2.1.1.-</ecNumber>
    </submittedName>
</protein>
<name>A0ABZ0SFZ1_9GAMM</name>
<dbReference type="GO" id="GO:0008168">
    <property type="term" value="F:methyltransferase activity"/>
    <property type="evidence" value="ECO:0007669"/>
    <property type="project" value="UniProtKB-KW"/>
</dbReference>
<dbReference type="Gene3D" id="3.40.50.150">
    <property type="entry name" value="Vaccinia Virus protein VP39"/>
    <property type="match status" value="1"/>
</dbReference>
<gene>
    <name evidence="1" type="ORF">Thiowin_04540</name>
</gene>
<dbReference type="EC" id="2.1.1.-" evidence="1"/>
<dbReference type="GO" id="GO:0032259">
    <property type="term" value="P:methylation"/>
    <property type="evidence" value="ECO:0007669"/>
    <property type="project" value="UniProtKB-KW"/>
</dbReference>
<accession>A0ABZ0SFZ1</accession>
<keyword evidence="2" id="KW-1185">Reference proteome</keyword>
<dbReference type="InterPro" id="IPR029063">
    <property type="entry name" value="SAM-dependent_MTases_sf"/>
</dbReference>
<keyword evidence="1" id="KW-0808">Transferase</keyword>
<keyword evidence="1" id="KW-0489">Methyltransferase</keyword>
<reference evidence="1 2" key="1">
    <citation type="journal article" date="2023" name="Microorganisms">
        <title>Thiorhodovibrio frisius and Trv. litoralis spp. nov., Two Novel Members from a Clade of Fastidious Purple Sulfur Bacteria That Exhibit Unique Red-Shifted Light-Harvesting Capabilities.</title>
        <authorList>
            <person name="Methner A."/>
            <person name="Kuzyk S.B."/>
            <person name="Petersen J."/>
            <person name="Bauer S."/>
            <person name="Brinkmann H."/>
            <person name="Sichau K."/>
            <person name="Wanner G."/>
            <person name="Wolf J."/>
            <person name="Neumann-Schaal M."/>
            <person name="Henke P."/>
            <person name="Tank M."/>
            <person name="Sproer C."/>
            <person name="Bunk B."/>
            <person name="Overmann J."/>
        </authorList>
    </citation>
    <scope>NUCLEOTIDE SEQUENCE [LARGE SCALE GENOMIC DNA]</scope>
    <source>
        <strain evidence="1 2">DSM 6702</strain>
    </source>
</reference>
<organism evidence="1 2">
    <name type="scientific">Thiorhodovibrio winogradskyi</name>
    <dbReference type="NCBI Taxonomy" id="77007"/>
    <lineage>
        <taxon>Bacteria</taxon>
        <taxon>Pseudomonadati</taxon>
        <taxon>Pseudomonadota</taxon>
        <taxon>Gammaproteobacteria</taxon>
        <taxon>Chromatiales</taxon>
        <taxon>Chromatiaceae</taxon>
        <taxon>Thiorhodovibrio</taxon>
    </lineage>
</organism>
<evidence type="ECO:0000313" key="1">
    <source>
        <dbReference type="EMBL" id="WPL19419.1"/>
    </source>
</evidence>
<proteinExistence type="predicted"/>
<dbReference type="Pfam" id="PF13489">
    <property type="entry name" value="Methyltransf_23"/>
    <property type="match status" value="1"/>
</dbReference>
<evidence type="ECO:0000313" key="2">
    <source>
        <dbReference type="Proteomes" id="UP001432180"/>
    </source>
</evidence>
<sequence length="150" mass="16796">MIGIDPSTEGIAQAQARYPHLALYEGSAYEDLAEHYGRFPVVTSLEVVEHLYAPRRYAATLFDLLEPSGTAIVSTPYHGYWKNLAMALIGKLDAHFTALWDHGHIKFWPIRTLSALLREAGFVDIRFERVGRIPALAKSMIAIARRPGYA</sequence>
<dbReference type="Proteomes" id="UP001432180">
    <property type="component" value="Chromosome"/>
</dbReference>
<dbReference type="EMBL" id="CP121472">
    <property type="protein sequence ID" value="WPL19419.1"/>
    <property type="molecule type" value="Genomic_DNA"/>
</dbReference>